<name>A0A4R0P3W7_9SPHI</name>
<evidence type="ECO:0000313" key="1">
    <source>
        <dbReference type="EMBL" id="TCD08478.1"/>
    </source>
</evidence>
<organism evidence="1 2">
    <name type="scientific">Pedobacter frigidisoli</name>
    <dbReference type="NCBI Taxonomy" id="2530455"/>
    <lineage>
        <taxon>Bacteria</taxon>
        <taxon>Pseudomonadati</taxon>
        <taxon>Bacteroidota</taxon>
        <taxon>Sphingobacteriia</taxon>
        <taxon>Sphingobacteriales</taxon>
        <taxon>Sphingobacteriaceae</taxon>
        <taxon>Pedobacter</taxon>
    </lineage>
</organism>
<dbReference type="OrthoDB" id="928829at2"/>
<dbReference type="AlphaFoldDB" id="A0A4R0P3W7"/>
<dbReference type="RefSeq" id="WP_131558843.1">
    <property type="nucleotide sequence ID" value="NZ_SJSN01000008.1"/>
</dbReference>
<comment type="caution">
    <text evidence="1">The sequence shown here is derived from an EMBL/GenBank/DDBJ whole genome shotgun (WGS) entry which is preliminary data.</text>
</comment>
<reference evidence="1 2" key="1">
    <citation type="submission" date="2019-02" db="EMBL/GenBank/DDBJ databases">
        <title>Pedobacter sp. RP-3-11 sp. nov., isolated from Arctic soil.</title>
        <authorList>
            <person name="Dahal R.H."/>
        </authorList>
    </citation>
    <scope>NUCLEOTIDE SEQUENCE [LARGE SCALE GENOMIC DNA]</scope>
    <source>
        <strain evidence="1 2">RP-3-11</strain>
    </source>
</reference>
<evidence type="ECO:0000313" key="2">
    <source>
        <dbReference type="Proteomes" id="UP000291485"/>
    </source>
</evidence>
<dbReference type="EMBL" id="SJSN01000008">
    <property type="protein sequence ID" value="TCD08478.1"/>
    <property type="molecule type" value="Genomic_DNA"/>
</dbReference>
<dbReference type="Proteomes" id="UP000291485">
    <property type="component" value="Unassembled WGS sequence"/>
</dbReference>
<gene>
    <name evidence="1" type="ORF">EZ449_11560</name>
</gene>
<accession>A0A4R0P3W7</accession>
<protein>
    <submittedName>
        <fullName evidence="1">Uncharacterized protein</fullName>
    </submittedName>
</protein>
<keyword evidence="2" id="KW-1185">Reference proteome</keyword>
<sequence length="282" mass="32842">MTAENLPEDSLGSSPEENLRIENELLKLKMQAELGAKTHVVSGDLPPEMENMFLKNIMAFHQQSSEHKLITIFRKLKSPEFKPAEDLDDETLSNELIKLENLLMSENIQLSYSSEYPDRTKYKFITEEFFELEIDDVELPGMMNFFDYEEFHPNHKNDINARAESFITAWFDKNITDESWELADNFIFPDKRVVEKKALVNQIQNIFNLSIEFVDGKFEIFDISFDLIDDEKGMGYAEGFASYTAVLSGGENQPIRGSFKIYFSLENGWWEIVYFVFPGFEY</sequence>
<proteinExistence type="predicted"/>